<name>A0A1E3PS54_9ASCO</name>
<dbReference type="AlphaFoldDB" id="A0A1E3PS54"/>
<organism evidence="1 2">
    <name type="scientific">Nadsonia fulvescens var. elongata DSM 6958</name>
    <dbReference type="NCBI Taxonomy" id="857566"/>
    <lineage>
        <taxon>Eukaryota</taxon>
        <taxon>Fungi</taxon>
        <taxon>Dikarya</taxon>
        <taxon>Ascomycota</taxon>
        <taxon>Saccharomycotina</taxon>
        <taxon>Dipodascomycetes</taxon>
        <taxon>Dipodascales</taxon>
        <taxon>Dipodascales incertae sedis</taxon>
        <taxon>Nadsonia</taxon>
    </lineage>
</organism>
<dbReference type="EMBL" id="KV454406">
    <property type="protein sequence ID" value="ODQ68249.1"/>
    <property type="molecule type" value="Genomic_DNA"/>
</dbReference>
<dbReference type="SUPFAM" id="SSF48452">
    <property type="entry name" value="TPR-like"/>
    <property type="match status" value="1"/>
</dbReference>
<evidence type="ECO:0008006" key="3">
    <source>
        <dbReference type="Google" id="ProtNLM"/>
    </source>
</evidence>
<reference evidence="1 2" key="1">
    <citation type="journal article" date="2016" name="Proc. Natl. Acad. Sci. U.S.A.">
        <title>Comparative genomics of biotechnologically important yeasts.</title>
        <authorList>
            <person name="Riley R."/>
            <person name="Haridas S."/>
            <person name="Wolfe K.H."/>
            <person name="Lopes M.R."/>
            <person name="Hittinger C.T."/>
            <person name="Goeker M."/>
            <person name="Salamov A.A."/>
            <person name="Wisecaver J.H."/>
            <person name="Long T.M."/>
            <person name="Calvey C.H."/>
            <person name="Aerts A.L."/>
            <person name="Barry K.W."/>
            <person name="Choi C."/>
            <person name="Clum A."/>
            <person name="Coughlan A.Y."/>
            <person name="Deshpande S."/>
            <person name="Douglass A.P."/>
            <person name="Hanson S.J."/>
            <person name="Klenk H.-P."/>
            <person name="LaButti K.M."/>
            <person name="Lapidus A."/>
            <person name="Lindquist E.A."/>
            <person name="Lipzen A.M."/>
            <person name="Meier-Kolthoff J.P."/>
            <person name="Ohm R.A."/>
            <person name="Otillar R.P."/>
            <person name="Pangilinan J.L."/>
            <person name="Peng Y."/>
            <person name="Rokas A."/>
            <person name="Rosa C.A."/>
            <person name="Scheuner C."/>
            <person name="Sibirny A.A."/>
            <person name="Slot J.C."/>
            <person name="Stielow J.B."/>
            <person name="Sun H."/>
            <person name="Kurtzman C.P."/>
            <person name="Blackwell M."/>
            <person name="Grigoriev I.V."/>
            <person name="Jeffries T.W."/>
        </authorList>
    </citation>
    <scope>NUCLEOTIDE SEQUENCE [LARGE SCALE GENOMIC DNA]</scope>
    <source>
        <strain evidence="1 2">DSM 6958</strain>
    </source>
</reference>
<gene>
    <name evidence="1" type="ORF">NADFUDRAFT_48899</name>
</gene>
<dbReference type="OrthoDB" id="433738at2759"/>
<proteinExistence type="predicted"/>
<sequence>MSAPIIYNTATKSISIEPELSTPEWEADAESINLMVRDLVALGQDVPMAANACNGKITEAFKKMLDSAIAEYKKSRYPDAIRLANLALGIAVRRYRWESFGYTLSEIGQVISFRCDVYLANSQWAEAFADASLLSLVIPNSALNHFRKGQCYQAINNLVAAKQCYQTGLTIASDNEQIKASLDEVNALLEKV</sequence>
<keyword evidence="2" id="KW-1185">Reference proteome</keyword>
<dbReference type="Gene3D" id="1.25.40.10">
    <property type="entry name" value="Tetratricopeptide repeat domain"/>
    <property type="match status" value="1"/>
</dbReference>
<protein>
    <recommendedName>
        <fullName evidence="3">TPR-like protein</fullName>
    </recommendedName>
</protein>
<dbReference type="InterPro" id="IPR011990">
    <property type="entry name" value="TPR-like_helical_dom_sf"/>
</dbReference>
<dbReference type="STRING" id="857566.A0A1E3PS54"/>
<accession>A0A1E3PS54</accession>
<evidence type="ECO:0000313" key="2">
    <source>
        <dbReference type="Proteomes" id="UP000095009"/>
    </source>
</evidence>
<dbReference type="Proteomes" id="UP000095009">
    <property type="component" value="Unassembled WGS sequence"/>
</dbReference>
<evidence type="ECO:0000313" key="1">
    <source>
        <dbReference type="EMBL" id="ODQ68249.1"/>
    </source>
</evidence>